<evidence type="ECO:0000259" key="3">
    <source>
        <dbReference type="Pfam" id="PF21447"/>
    </source>
</evidence>
<dbReference type="SUPFAM" id="SSF53067">
    <property type="entry name" value="Actin-like ATPase domain"/>
    <property type="match status" value="2"/>
</dbReference>
<dbReference type="InterPro" id="IPR043129">
    <property type="entry name" value="ATPase_NBD"/>
</dbReference>
<evidence type="ECO:0000313" key="4">
    <source>
        <dbReference type="EMBL" id="GIM30314.1"/>
    </source>
</evidence>
<proteinExistence type="inferred from homology"/>
<comment type="similarity">
    <text evidence="1">Belongs to the GppA/Ppx family.</text>
</comment>
<dbReference type="Gene3D" id="3.30.420.40">
    <property type="match status" value="1"/>
</dbReference>
<keyword evidence="5" id="KW-1185">Reference proteome</keyword>
<evidence type="ECO:0000313" key="5">
    <source>
        <dbReference type="Proteomes" id="UP000679179"/>
    </source>
</evidence>
<dbReference type="PANTHER" id="PTHR30005">
    <property type="entry name" value="EXOPOLYPHOSPHATASE"/>
    <property type="match status" value="1"/>
</dbReference>
<dbReference type="Gene3D" id="1.10.3210.10">
    <property type="entry name" value="Hypothetical protein af1432"/>
    <property type="match status" value="1"/>
</dbReference>
<gene>
    <name evidence="4" type="ORF">CPJCM30710_29800</name>
</gene>
<dbReference type="InterPro" id="IPR003695">
    <property type="entry name" value="Ppx_GppA_N"/>
</dbReference>
<feature type="domain" description="Ppx/GppA phosphatase N-terminal" evidence="2">
    <location>
        <begin position="23"/>
        <end position="303"/>
    </location>
</feature>
<dbReference type="RefSeq" id="WP_212904990.1">
    <property type="nucleotide sequence ID" value="NZ_BOPZ01000033.1"/>
</dbReference>
<dbReference type="EMBL" id="BOPZ01000033">
    <property type="protein sequence ID" value="GIM30314.1"/>
    <property type="molecule type" value="Genomic_DNA"/>
</dbReference>
<feature type="domain" description="Ppx/GppA phosphatase C-terminal" evidence="3">
    <location>
        <begin position="316"/>
        <end position="475"/>
    </location>
</feature>
<dbReference type="CDD" id="cd24052">
    <property type="entry name" value="ASKHA_NBD_HpPPX-GppA-like"/>
    <property type="match status" value="1"/>
</dbReference>
<evidence type="ECO:0000259" key="2">
    <source>
        <dbReference type="Pfam" id="PF02541"/>
    </source>
</evidence>
<dbReference type="SUPFAM" id="SSF109604">
    <property type="entry name" value="HD-domain/PDEase-like"/>
    <property type="match status" value="1"/>
</dbReference>
<dbReference type="AlphaFoldDB" id="A0A919VFH7"/>
<evidence type="ECO:0000256" key="1">
    <source>
        <dbReference type="ARBA" id="ARBA00007125"/>
    </source>
</evidence>
<reference evidence="4" key="1">
    <citation type="submission" date="2021-03" db="EMBL/GenBank/DDBJ databases">
        <title>Taxonomic study of Clostridium polyendosporum from meadow-gley soil under rice.</title>
        <authorList>
            <person name="Kobayashi H."/>
            <person name="Tanizawa Y."/>
            <person name="Yagura M."/>
        </authorList>
    </citation>
    <scope>NUCLEOTIDE SEQUENCE</scope>
    <source>
        <strain evidence="4">JCM 30710</strain>
    </source>
</reference>
<organism evidence="4 5">
    <name type="scientific">Clostridium polyendosporum</name>
    <dbReference type="NCBI Taxonomy" id="69208"/>
    <lineage>
        <taxon>Bacteria</taxon>
        <taxon>Bacillati</taxon>
        <taxon>Bacillota</taxon>
        <taxon>Clostridia</taxon>
        <taxon>Eubacteriales</taxon>
        <taxon>Clostridiaceae</taxon>
        <taxon>Clostridium</taxon>
    </lineage>
</organism>
<dbReference type="PANTHER" id="PTHR30005:SF0">
    <property type="entry name" value="RETROGRADE REGULATION PROTEIN 2"/>
    <property type="match status" value="1"/>
</dbReference>
<dbReference type="Proteomes" id="UP000679179">
    <property type="component" value="Unassembled WGS sequence"/>
</dbReference>
<protein>
    <submittedName>
        <fullName evidence="4">Phosphatase</fullName>
    </submittedName>
</protein>
<dbReference type="Gene3D" id="3.30.420.150">
    <property type="entry name" value="Exopolyphosphatase. Domain 2"/>
    <property type="match status" value="1"/>
</dbReference>
<dbReference type="Pfam" id="PF21447">
    <property type="entry name" value="Ppx-GppA_III"/>
    <property type="match status" value="1"/>
</dbReference>
<dbReference type="InterPro" id="IPR050273">
    <property type="entry name" value="GppA/Ppx_hydrolase"/>
</dbReference>
<sequence>MERIGVIGLDSNSIRVMLAEIEDSGYFKIIDELQESVRIGLDLIENSYISKEKIDKTIATLKSFKSLCTVSGASQIITIATEALNAAENKSELKERVLKELSLKIRILSFDEEIYYNHLGIKNSIYSDNSLMVDIRGSHTHVAWLKGKDLYKKFTMPVGCINISKMFKLEDTVHFLSSESANDYVEDLLKKNTWLFETKFDNIIGIGGTIRNLAKIDQRKKRYPIDTLHNYIFNDYDLNESYNLLKCKNLKGRLKINGLSIDRADVIVGGTIIIHKIVELLSINEIKVCGRGLREGIIHEYLNNNYASSQEDILDYSIHGIIETLNINKPHADNVYNITYKLFQALKPLHHLSDEYNNLIKTASLLHDCGISIRYYDHHLHSLYIILNSPISGLSHKELLLSALIAAMHRNNEYQIPLAKYSNIINRSDVNVVERIGVLLKIAEGLDRGLVGAVKDFQVNILENAVELNLFSDNDMALEIAQALRAKYKFKEVYNKELIVNKKL</sequence>
<comment type="caution">
    <text evidence="4">The sequence shown here is derived from an EMBL/GenBank/DDBJ whole genome shotgun (WGS) entry which is preliminary data.</text>
</comment>
<dbReference type="InterPro" id="IPR048950">
    <property type="entry name" value="Ppx_GppA_C"/>
</dbReference>
<accession>A0A919VFH7</accession>
<name>A0A919VFH7_9CLOT</name>
<dbReference type="Pfam" id="PF02541">
    <property type="entry name" value="Ppx-GppA"/>
    <property type="match status" value="1"/>
</dbReference>